<sequence>MNISRSARSRTTSHSLSTIAAAKNPIAGSISVRLVPLTSIVMFGRINLCALLAFVHILTLTKCDLGSDLAARFAPDTSPDVQEDAVKQLIQRVIGLRASQWFQVEVNRILEANSYQISRLENGKVLIAGSNGVSVCKGFHYYLKHVLNKDLDWFKTQIELPENWDPPNATYRSKSGSSLIYYQNVCTWSYSFVWWQFDEWRRHIDWMAMMGINLVIAPNQEAIWQDVYTELGLTPEEIDAHFAGPAFQAWQRMGNIRGWAGPLPPAHRQLQQRLQQRILGAQRELGMSVALPAFAGHVPTAMRRVFPNASFTPAQRWNNFPDLYCCDLFVEPEDPLFQQLGALFLRRVIQVYGSNHIYFSDPFNEMMPRVGEPNYMRSTAKAIYSSMHEVDTDAVWLLQGWMFLKSFFWTDDLIEAFLTAVPRGRILVLDLQSEQFPQYQRTHSYYGQPFVWCMLNNFGGTLGLFGSAQLITSKIIAARSMPNSSLVGVGITPEGIGQNYAMFALTLEQGWSSDELQLEDWFEHFALTRYGVNDTRLSQVWQLLRESVYSFHGVERMRGKYSLNKRPSLNLNPWIWYNATTIYEAWRLMLEASEIVPLKDNRRAIYEHDLVDITRQFLQQSFDHVYVNLKSAYRKEQLNRVEYLAGKLLELLADMERILASGEHYLLGNWLEAANRLAPSVEQRPLYEFNARNQLTAWGPNGQILDYATKQWSGLMSDYYQPRWNMFLEAVAQALQAKKPFNASEFKKRVANEIELPFSNLTKAYPTSPVGSTWNISHDIYEKWKAYSRDTHFLHYCRIAVRLMDGNKPADRQSK</sequence>
<feature type="domain" description="Alpha-N-acetylglucosaminidase N-terminal" evidence="4">
    <location>
        <begin position="85"/>
        <end position="163"/>
    </location>
</feature>
<dbReference type="OrthoDB" id="64736at2759"/>
<proteinExistence type="predicted"/>
<dbReference type="AlphaFoldDB" id="A0A484B984"/>
<reference evidence="6 7" key="1">
    <citation type="journal article" date="2019" name="J. Hered.">
        <title>An Improved Genome Assembly for Drosophila navojoa, the Basal Species in the mojavensis Cluster.</title>
        <authorList>
            <person name="Vanderlinde T."/>
            <person name="Dupim E.G."/>
            <person name="Nazario-Yepiz N.O."/>
            <person name="Carvalho A.B."/>
        </authorList>
    </citation>
    <scope>NUCLEOTIDE SEQUENCE [LARGE SCALE GENOMIC DNA]</scope>
    <source>
        <strain evidence="6">Navoj_Jal97</strain>
        <tissue evidence="6">Whole organism</tissue>
    </source>
</reference>
<name>A0A484B984_DRONA</name>
<dbReference type="GO" id="GO:0016787">
    <property type="term" value="F:hydrolase activity"/>
    <property type="evidence" value="ECO:0007669"/>
    <property type="project" value="UniProtKB-KW"/>
</dbReference>
<dbReference type="Gene3D" id="1.20.120.670">
    <property type="entry name" value="N-acetyl-b-d-glucoasminidase"/>
    <property type="match status" value="1"/>
</dbReference>
<keyword evidence="7" id="KW-1185">Reference proteome</keyword>
<dbReference type="Proteomes" id="UP000295192">
    <property type="component" value="Unassembled WGS sequence"/>
</dbReference>
<dbReference type="EMBL" id="LSRL02000083">
    <property type="protein sequence ID" value="TDG45219.1"/>
    <property type="molecule type" value="Genomic_DNA"/>
</dbReference>
<evidence type="ECO:0000256" key="1">
    <source>
        <dbReference type="ARBA" id="ARBA00022729"/>
    </source>
</evidence>
<dbReference type="PANTHER" id="PTHR12872">
    <property type="entry name" value="ALPHA-N-ACETYLGLUCOSAMINIDASE"/>
    <property type="match status" value="1"/>
</dbReference>
<dbReference type="InterPro" id="IPR024732">
    <property type="entry name" value="NAGLU_C"/>
</dbReference>
<feature type="domain" description="Alpha-N-acetylglucosaminidase C-terminal" evidence="5">
    <location>
        <begin position="521"/>
        <end position="783"/>
    </location>
</feature>
<evidence type="ECO:0000256" key="2">
    <source>
        <dbReference type="ARBA" id="ARBA00022801"/>
    </source>
</evidence>
<evidence type="ECO:0000313" key="7">
    <source>
        <dbReference type="Proteomes" id="UP000295192"/>
    </source>
</evidence>
<dbReference type="Pfam" id="PF12971">
    <property type="entry name" value="NAGLU_N"/>
    <property type="match status" value="1"/>
</dbReference>
<dbReference type="Gene3D" id="3.20.20.80">
    <property type="entry name" value="Glycosidases"/>
    <property type="match status" value="1"/>
</dbReference>
<dbReference type="InterPro" id="IPR024240">
    <property type="entry name" value="NAGLU_N"/>
</dbReference>
<gene>
    <name evidence="6" type="ORF">AWZ03_008374</name>
</gene>
<dbReference type="Pfam" id="PF12972">
    <property type="entry name" value="NAGLU_C"/>
    <property type="match status" value="1"/>
</dbReference>
<dbReference type="PANTHER" id="PTHR12872:SF1">
    <property type="entry name" value="ALPHA-N-ACETYLGLUCOSAMINIDASE"/>
    <property type="match status" value="1"/>
</dbReference>
<feature type="domain" description="Alpha-N-acetylglucosaminidase tim-barrel" evidence="3">
    <location>
        <begin position="181"/>
        <end position="512"/>
    </location>
</feature>
<accession>A0A484B984</accession>
<dbReference type="STRING" id="7232.A0A484B984"/>
<dbReference type="InterPro" id="IPR029018">
    <property type="entry name" value="Hex-like_dom2"/>
</dbReference>
<evidence type="ECO:0008006" key="8">
    <source>
        <dbReference type="Google" id="ProtNLM"/>
    </source>
</evidence>
<dbReference type="Pfam" id="PF05089">
    <property type="entry name" value="NAGLU"/>
    <property type="match status" value="1"/>
</dbReference>
<evidence type="ECO:0000259" key="5">
    <source>
        <dbReference type="Pfam" id="PF12972"/>
    </source>
</evidence>
<dbReference type="InterPro" id="IPR017853">
    <property type="entry name" value="GH"/>
</dbReference>
<keyword evidence="1" id="KW-0732">Signal</keyword>
<evidence type="ECO:0000259" key="4">
    <source>
        <dbReference type="Pfam" id="PF12971"/>
    </source>
</evidence>
<comment type="caution">
    <text evidence="6">The sequence shown here is derived from an EMBL/GenBank/DDBJ whole genome shotgun (WGS) entry which is preliminary data.</text>
</comment>
<dbReference type="InterPro" id="IPR007781">
    <property type="entry name" value="NAGLU"/>
</dbReference>
<keyword evidence="2" id="KW-0378">Hydrolase</keyword>
<evidence type="ECO:0000313" key="6">
    <source>
        <dbReference type="EMBL" id="TDG45219.1"/>
    </source>
</evidence>
<evidence type="ECO:0000259" key="3">
    <source>
        <dbReference type="Pfam" id="PF05089"/>
    </source>
</evidence>
<protein>
    <recommendedName>
        <fullName evidence="8">Alpha-N-acetylglucosaminidase</fullName>
    </recommendedName>
</protein>
<organism evidence="6 7">
    <name type="scientific">Drosophila navojoa</name>
    <name type="common">Fruit fly</name>
    <dbReference type="NCBI Taxonomy" id="7232"/>
    <lineage>
        <taxon>Eukaryota</taxon>
        <taxon>Metazoa</taxon>
        <taxon>Ecdysozoa</taxon>
        <taxon>Arthropoda</taxon>
        <taxon>Hexapoda</taxon>
        <taxon>Insecta</taxon>
        <taxon>Pterygota</taxon>
        <taxon>Neoptera</taxon>
        <taxon>Endopterygota</taxon>
        <taxon>Diptera</taxon>
        <taxon>Brachycera</taxon>
        <taxon>Muscomorpha</taxon>
        <taxon>Ephydroidea</taxon>
        <taxon>Drosophilidae</taxon>
        <taxon>Drosophila</taxon>
    </lineage>
</organism>
<dbReference type="OMA" id="YGQPFVW"/>
<dbReference type="SUPFAM" id="SSF51445">
    <property type="entry name" value="(Trans)glycosidases"/>
    <property type="match status" value="1"/>
</dbReference>
<dbReference type="Gene3D" id="3.30.379.10">
    <property type="entry name" value="Chitobiase/beta-hexosaminidase domain 2-like"/>
    <property type="match status" value="1"/>
</dbReference>
<dbReference type="InterPro" id="IPR024733">
    <property type="entry name" value="NAGLU_tim-barrel"/>
</dbReference>